<dbReference type="PATRIC" id="fig|1423742.4.peg.1468"/>
<comment type="caution">
    <text evidence="1">The sequence shown here is derived from an EMBL/GenBank/DDBJ whole genome shotgun (WGS) entry which is preliminary data.</text>
</comment>
<protein>
    <submittedName>
        <fullName evidence="1">Uncharacterized protein</fullName>
    </submittedName>
</protein>
<evidence type="ECO:0000313" key="2">
    <source>
        <dbReference type="Proteomes" id="UP000051084"/>
    </source>
</evidence>
<dbReference type="STRING" id="417373.GCA_001570685_00506"/>
<organism evidence="1 2">
    <name type="scientific">Limosilactobacillus equigenerosi DSM 18793 = JCM 14505</name>
    <dbReference type="NCBI Taxonomy" id="1423742"/>
    <lineage>
        <taxon>Bacteria</taxon>
        <taxon>Bacillati</taxon>
        <taxon>Bacillota</taxon>
        <taxon>Bacilli</taxon>
        <taxon>Lactobacillales</taxon>
        <taxon>Lactobacillaceae</taxon>
        <taxon>Limosilactobacillus</taxon>
    </lineage>
</organism>
<evidence type="ECO:0000313" key="1">
    <source>
        <dbReference type="EMBL" id="KRL93945.1"/>
    </source>
</evidence>
<proteinExistence type="predicted"/>
<name>A0A0R1UL33_9LACO</name>
<reference evidence="1 2" key="1">
    <citation type="journal article" date="2015" name="Genome Announc.">
        <title>Expanding the biotechnology potential of lactobacilli through comparative genomics of 213 strains and associated genera.</title>
        <authorList>
            <person name="Sun Z."/>
            <person name="Harris H.M."/>
            <person name="McCann A."/>
            <person name="Guo C."/>
            <person name="Argimon S."/>
            <person name="Zhang W."/>
            <person name="Yang X."/>
            <person name="Jeffery I.B."/>
            <person name="Cooney J.C."/>
            <person name="Kagawa T.F."/>
            <person name="Liu W."/>
            <person name="Song Y."/>
            <person name="Salvetti E."/>
            <person name="Wrobel A."/>
            <person name="Rasinkangas P."/>
            <person name="Parkhill J."/>
            <person name="Rea M.C."/>
            <person name="O'Sullivan O."/>
            <person name="Ritari J."/>
            <person name="Douillard F.P."/>
            <person name="Paul Ross R."/>
            <person name="Yang R."/>
            <person name="Briner A.E."/>
            <person name="Felis G.E."/>
            <person name="de Vos W.M."/>
            <person name="Barrangou R."/>
            <person name="Klaenhammer T.R."/>
            <person name="Caufield P.W."/>
            <person name="Cui Y."/>
            <person name="Zhang H."/>
            <person name="O'Toole P.W."/>
        </authorList>
    </citation>
    <scope>NUCLEOTIDE SEQUENCE [LARGE SCALE GENOMIC DNA]</scope>
    <source>
        <strain evidence="1 2">DSM 18793</strain>
    </source>
</reference>
<dbReference type="RefSeq" id="WP_054652907.1">
    <property type="nucleotide sequence ID" value="NZ_AZGC01000039.1"/>
</dbReference>
<dbReference type="EMBL" id="AZGC01000039">
    <property type="protein sequence ID" value="KRL93945.1"/>
    <property type="molecule type" value="Genomic_DNA"/>
</dbReference>
<gene>
    <name evidence="1" type="ORF">FC21_GL001416</name>
</gene>
<accession>A0A0R1UL33</accession>
<dbReference type="AlphaFoldDB" id="A0A0R1UL33"/>
<keyword evidence="2" id="KW-1185">Reference proteome</keyword>
<dbReference type="Proteomes" id="UP000051084">
    <property type="component" value="Unassembled WGS sequence"/>
</dbReference>
<sequence length="83" mass="10016">MFQQLNRMLDRLINQLFDRYPAIFSTPDEDYHYYLSQHQPVSKFEKQLERSFSRIDPHDLMAEMMPTTTNDRKVIPFSRANFG</sequence>